<comment type="caution">
    <text evidence="2">The sequence shown here is derived from an EMBL/GenBank/DDBJ whole genome shotgun (WGS) entry which is preliminary data.</text>
</comment>
<dbReference type="Proteomes" id="UP001225596">
    <property type="component" value="Unassembled WGS sequence"/>
</dbReference>
<dbReference type="RefSeq" id="WP_338437824.1">
    <property type="nucleotide sequence ID" value="NZ_JAUYVH010000013.1"/>
</dbReference>
<protein>
    <submittedName>
        <fullName evidence="2">DUF2145 domain-containing protein</fullName>
    </submittedName>
</protein>
<evidence type="ECO:0000313" key="2">
    <source>
        <dbReference type="EMBL" id="MDQ9171858.1"/>
    </source>
</evidence>
<name>A0ABU1BS55_9BURK</name>
<feature type="signal peptide" evidence="1">
    <location>
        <begin position="1"/>
        <end position="25"/>
    </location>
</feature>
<dbReference type="EMBL" id="JAUYVH010000013">
    <property type="protein sequence ID" value="MDQ9171858.1"/>
    <property type="molecule type" value="Genomic_DNA"/>
</dbReference>
<evidence type="ECO:0000256" key="1">
    <source>
        <dbReference type="SAM" id="SignalP"/>
    </source>
</evidence>
<gene>
    <name evidence="2" type="ORF">Q8A64_15700</name>
</gene>
<keyword evidence="1" id="KW-0732">Signal</keyword>
<feature type="chain" id="PRO_5045881727" evidence="1">
    <location>
        <begin position="26"/>
        <end position="275"/>
    </location>
</feature>
<proteinExistence type="predicted"/>
<sequence>MHSRVNTLKACLLAASLFTTQVALAGRNCAEVAVGAQETQQAFEAAYRLQKLLDTGTQKVVIIARRGQHLDKYGITYSHAAFAVRDADGKGWSVFHDLNLCGGGTSQLYEQGLAEFFADDLVDNEIALAIPEPWLQDRLLELFQSREERMRMHHASYSAVAYPFSTKYQNSNGWLVETYARAASEELLIDRAAAQKWLQKQQYAPSVLNLGIGTRLGGRLFKANVAFDDHPDELRWNNRITVNTADDVMRFVARHSIPQPQCLHGAFPEAICVIR</sequence>
<reference evidence="2 3" key="1">
    <citation type="submission" date="2023-08" db="EMBL/GenBank/DDBJ databases">
        <title>Oxalobacteraceae gen .nov., isolated from river sludge outside the plant.</title>
        <authorList>
            <person name="Zhao S.Y."/>
        </authorList>
    </citation>
    <scope>NUCLEOTIDE SEQUENCE [LARGE SCALE GENOMIC DNA]</scope>
    <source>
        <strain evidence="2 3">R-40</strain>
    </source>
</reference>
<dbReference type="Pfam" id="PF09916">
    <property type="entry name" value="DUF2145"/>
    <property type="match status" value="1"/>
</dbReference>
<accession>A0ABU1BS55</accession>
<dbReference type="InterPro" id="IPR014547">
    <property type="entry name" value="UCP028477"/>
</dbReference>
<dbReference type="PIRSF" id="PIRSF028477">
    <property type="entry name" value="UCP028477"/>
    <property type="match status" value="1"/>
</dbReference>
<organism evidence="2 3">
    <name type="scientific">Keguizhuia sedimenti</name>
    <dbReference type="NCBI Taxonomy" id="3064264"/>
    <lineage>
        <taxon>Bacteria</taxon>
        <taxon>Pseudomonadati</taxon>
        <taxon>Pseudomonadota</taxon>
        <taxon>Betaproteobacteria</taxon>
        <taxon>Burkholderiales</taxon>
        <taxon>Oxalobacteraceae</taxon>
        <taxon>Keguizhuia</taxon>
    </lineage>
</organism>
<evidence type="ECO:0000313" key="3">
    <source>
        <dbReference type="Proteomes" id="UP001225596"/>
    </source>
</evidence>
<keyword evidence="3" id="KW-1185">Reference proteome</keyword>